<dbReference type="OrthoDB" id="8403141at2"/>
<keyword evidence="2" id="KW-1185">Reference proteome</keyword>
<dbReference type="EMBL" id="OBQD01000003">
    <property type="protein sequence ID" value="SOC36764.1"/>
    <property type="molecule type" value="Genomic_DNA"/>
</dbReference>
<dbReference type="SUPFAM" id="SSF51120">
    <property type="entry name" value="beta-Roll"/>
    <property type="match status" value="1"/>
</dbReference>
<dbReference type="InterPro" id="IPR011049">
    <property type="entry name" value="Serralysin-like_metalloprot_C"/>
</dbReference>
<dbReference type="InterPro" id="IPR001343">
    <property type="entry name" value="Hemolysn_Ca-bd"/>
</dbReference>
<dbReference type="Gene3D" id="2.150.10.10">
    <property type="entry name" value="Serralysin-like metalloprotease, C-terminal"/>
    <property type="match status" value="1"/>
</dbReference>
<dbReference type="PROSITE" id="PS00330">
    <property type="entry name" value="HEMOLYSIN_CALCIUM"/>
    <property type="match status" value="1"/>
</dbReference>
<reference evidence="1 2" key="1">
    <citation type="submission" date="2017-08" db="EMBL/GenBank/DDBJ databases">
        <authorList>
            <person name="de Groot N.N."/>
        </authorList>
    </citation>
    <scope>NUCLEOTIDE SEQUENCE [LARGE SCALE GENOMIC DNA]</scope>
    <source>
        <strain evidence="1 2">JC85</strain>
    </source>
</reference>
<dbReference type="Pfam" id="PF00353">
    <property type="entry name" value="HemolysinCabind"/>
    <property type="match status" value="1"/>
</dbReference>
<dbReference type="GO" id="GO:0005509">
    <property type="term" value="F:calcium ion binding"/>
    <property type="evidence" value="ECO:0007669"/>
    <property type="project" value="InterPro"/>
</dbReference>
<evidence type="ECO:0000313" key="1">
    <source>
        <dbReference type="EMBL" id="SOC36764.1"/>
    </source>
</evidence>
<proteinExistence type="predicted"/>
<dbReference type="PRINTS" id="PR00313">
    <property type="entry name" value="CABNDNGRPT"/>
</dbReference>
<accession>A0A285U489</accession>
<name>A0A285U489_9HYPH</name>
<protein>
    <recommendedName>
        <fullName evidence="3">Hemolysin type calcium-binding protein</fullName>
    </recommendedName>
</protein>
<organism evidence="1 2">
    <name type="scientific">Rhizobium subbaraonis</name>
    <dbReference type="NCBI Taxonomy" id="908946"/>
    <lineage>
        <taxon>Bacteria</taxon>
        <taxon>Pseudomonadati</taxon>
        <taxon>Pseudomonadota</taxon>
        <taxon>Alphaproteobacteria</taxon>
        <taxon>Hyphomicrobiales</taxon>
        <taxon>Rhizobiaceae</taxon>
        <taxon>Rhizobium/Agrobacterium group</taxon>
        <taxon>Rhizobium</taxon>
    </lineage>
</organism>
<sequence>MTKKIVITANRMTAVSVPDSDMELVVNAKVTVDAAGTALIAAGKATDRSFYINGTLLSASGYAVQFGAKGMADSESLFVIGKTGKVSGKANGMDIRSGGLELVNHGTIEAVQTTLSISGAATKFVNNGLVSSSAGSVLKAGGKSEMVINNGSMKAVGDALMLSGSSASLTNNGEVVSTKAHALVSSASSAVLTNHGTLKGQTDAIVSTGKAATITSDGLITSTKGAAIVASGTKAIVTNNDGTLKAAKDAIVVSGDGSKVTNNGSISSSAYAISIDADKATVTNNKTIKAAGGIEIDGSAATVGNYGTIHATKAKIAAVDFTDAASSTFHNYGLVQSTGTAFLGGSGVQSVFNSGTIKGSVILGSGSDYFDGTGGKVTGRVQGGKGNDVYVISDAATKLVERAGEGTDLVESRVSFALGANFENLTLTGSANIKATGNSLANQLHGNSGSNVIKGGGGNDTIWGHGGKDLLTGGAGADHFVFATGDGKDTITDFAAIGSRHDVLDLSSVASVTSYADLSLNHMKQVGSDVLIDGLNGDLILLKDVKIAALDKGDFIF</sequence>
<evidence type="ECO:0008006" key="3">
    <source>
        <dbReference type="Google" id="ProtNLM"/>
    </source>
</evidence>
<dbReference type="Proteomes" id="UP000219167">
    <property type="component" value="Unassembled WGS sequence"/>
</dbReference>
<dbReference type="AlphaFoldDB" id="A0A285U489"/>
<dbReference type="RefSeq" id="WP_097136932.1">
    <property type="nucleotide sequence ID" value="NZ_OBQD01000003.1"/>
</dbReference>
<evidence type="ECO:0000313" key="2">
    <source>
        <dbReference type="Proteomes" id="UP000219167"/>
    </source>
</evidence>
<gene>
    <name evidence="1" type="ORF">SAMN05892877_103102</name>
</gene>
<dbReference type="InterPro" id="IPR018511">
    <property type="entry name" value="Hemolysin-typ_Ca-bd_CS"/>
</dbReference>